<comment type="similarity">
    <text evidence="2">Belongs to the class-II pyridoxal-phosphate-dependent aminotransferase family. BioF subfamily.</text>
</comment>
<dbReference type="PANTHER" id="PTHR13693:SF77">
    <property type="entry name" value="8-AMINO-7-OXONONANOATE SYNTHASE"/>
    <property type="match status" value="1"/>
</dbReference>
<keyword evidence="3" id="KW-0808">Transferase</keyword>
<evidence type="ECO:0000256" key="6">
    <source>
        <dbReference type="SAM" id="MobiDB-lite"/>
    </source>
</evidence>
<reference evidence="8 9" key="1">
    <citation type="submission" date="2016-06" db="EMBL/GenBank/DDBJ databases">
        <title>Evolution of pathogenesis and genome organization in the Tremellales.</title>
        <authorList>
            <person name="Cuomo C."/>
            <person name="Litvintseva A."/>
            <person name="Heitman J."/>
            <person name="Chen Y."/>
            <person name="Sun S."/>
            <person name="Springer D."/>
            <person name="Dromer F."/>
            <person name="Young S."/>
            <person name="Zeng Q."/>
            <person name="Chapman S."/>
            <person name="Gujja S."/>
            <person name="Saif S."/>
            <person name="Birren B."/>
        </authorList>
    </citation>
    <scope>NUCLEOTIDE SEQUENCE [LARGE SCALE GENOMIC DNA]</scope>
    <source>
        <strain evidence="8 9">ATCC 28783</strain>
    </source>
</reference>
<dbReference type="InterPro" id="IPR004839">
    <property type="entry name" value="Aminotransferase_I/II_large"/>
</dbReference>
<dbReference type="AlphaFoldDB" id="A0A4Q1BJC4"/>
<feature type="compositionally biased region" description="Basic and acidic residues" evidence="6">
    <location>
        <begin position="173"/>
        <end position="190"/>
    </location>
</feature>
<dbReference type="InterPro" id="IPR015422">
    <property type="entry name" value="PyrdxlP-dep_Trfase_small"/>
</dbReference>
<dbReference type="InterPro" id="IPR015421">
    <property type="entry name" value="PyrdxlP-dep_Trfase_major"/>
</dbReference>
<feature type="region of interest" description="Disordered" evidence="6">
    <location>
        <begin position="363"/>
        <end position="446"/>
    </location>
</feature>
<gene>
    <name evidence="8" type="ORF">M231_04975</name>
</gene>
<dbReference type="OrthoDB" id="2382073at2759"/>
<feature type="compositionally biased region" description="Polar residues" evidence="6">
    <location>
        <begin position="368"/>
        <end position="385"/>
    </location>
</feature>
<dbReference type="InterPro" id="IPR050087">
    <property type="entry name" value="AON_synthase_class-II"/>
</dbReference>
<feature type="compositionally biased region" description="Low complexity" evidence="6">
    <location>
        <begin position="401"/>
        <end position="446"/>
    </location>
</feature>
<dbReference type="Proteomes" id="UP000289152">
    <property type="component" value="Unassembled WGS sequence"/>
</dbReference>
<proteinExistence type="inferred from homology"/>
<evidence type="ECO:0000256" key="4">
    <source>
        <dbReference type="ARBA" id="ARBA00022898"/>
    </source>
</evidence>
<dbReference type="SUPFAM" id="SSF53383">
    <property type="entry name" value="PLP-dependent transferases"/>
    <property type="match status" value="2"/>
</dbReference>
<keyword evidence="9" id="KW-1185">Reference proteome</keyword>
<dbReference type="EMBL" id="SDIL01000061">
    <property type="protein sequence ID" value="RXK37726.1"/>
    <property type="molecule type" value="Genomic_DNA"/>
</dbReference>
<comment type="caution">
    <text evidence="8">The sequence shown here is derived from an EMBL/GenBank/DDBJ whole genome shotgun (WGS) entry which is preliminary data.</text>
</comment>
<dbReference type="GO" id="GO:0009102">
    <property type="term" value="P:biotin biosynthetic process"/>
    <property type="evidence" value="ECO:0007669"/>
    <property type="project" value="TreeGrafter"/>
</dbReference>
<protein>
    <recommendedName>
        <fullName evidence="7">Aminotransferase class I/classII large domain-containing protein</fullName>
    </recommendedName>
</protein>
<dbReference type="PANTHER" id="PTHR13693">
    <property type="entry name" value="CLASS II AMINOTRANSFERASE/8-AMINO-7-OXONONANOATE SYNTHASE"/>
    <property type="match status" value="1"/>
</dbReference>
<dbReference type="Gene3D" id="3.90.1150.10">
    <property type="entry name" value="Aspartate Aminotransferase, domain 1"/>
    <property type="match status" value="2"/>
</dbReference>
<dbReference type="Pfam" id="PF00155">
    <property type="entry name" value="Aminotran_1_2"/>
    <property type="match status" value="1"/>
</dbReference>
<evidence type="ECO:0000256" key="3">
    <source>
        <dbReference type="ARBA" id="ARBA00022679"/>
    </source>
</evidence>
<feature type="domain" description="Aminotransferase class I/classII large" evidence="7">
    <location>
        <begin position="32"/>
        <end position="352"/>
    </location>
</feature>
<evidence type="ECO:0000256" key="1">
    <source>
        <dbReference type="ARBA" id="ARBA00001933"/>
    </source>
</evidence>
<evidence type="ECO:0000256" key="2">
    <source>
        <dbReference type="ARBA" id="ARBA00010008"/>
    </source>
</evidence>
<feature type="compositionally biased region" description="Pro residues" evidence="6">
    <location>
        <begin position="388"/>
        <end position="397"/>
    </location>
</feature>
<dbReference type="InterPro" id="IPR001917">
    <property type="entry name" value="Aminotrans_II_pyridoxalP_BS"/>
</dbReference>
<name>A0A4Q1BJC4_TREME</name>
<dbReference type="PROSITE" id="PS00599">
    <property type="entry name" value="AA_TRANSFER_CLASS_2"/>
    <property type="match status" value="1"/>
</dbReference>
<sequence>MSLLESRLETLLNQRRTKGRFRSLKVYPTNSLVDFSSNDYLSLTSSPNLRTSYLNTLSSSPNIFGSTGSRLLSGCTPSHLALESRLQSHFDAPSALLFNSGWDANVSFFATVPQKDDWVIYDELVHASVHSGLRASRVGERRRRSVKHGDVEDFKSVLEEILKEEETLSNSISHEEGFPSGEGQKEGGGRLKRIERDVLRTDGGGGTIFLALESLYSMDGDFCPLLKMLEVFDNLVPSYRQCVVLDEAHSTGVYGKGGRGLAYSLGVHKRIVRLMTFGKAVGCSGAVLLGPETIRTFLINFARPLIFSTALPHSTVIALECAWDLLQSSEGDERRRRLFALIQHFHKLLNELLSKTPSNVLRLPYPSTPQASSQDNDETSFISTLSPHAPPKSPIPPSNHLLSQPAQPSQPSLSLSGSTSLSISLPASSSQPSTTSEQTSSSSSWEAASSSSIQTLTTHKWISPPVDAPSAICGLLTPHPHRLSAFLLEKGMIIRPVVPPSVPPGGERIRICLRADMSSRDVERLVTCLKEWVDIEVRHGNSDIPSKGFGVKAKL</sequence>
<dbReference type="VEuPathDB" id="FungiDB:TREMEDRAFT_74394"/>
<dbReference type="GO" id="GO:0016740">
    <property type="term" value="F:transferase activity"/>
    <property type="evidence" value="ECO:0007669"/>
    <property type="project" value="UniProtKB-KW"/>
</dbReference>
<accession>A0A4Q1BJC4</accession>
<dbReference type="GO" id="GO:0030170">
    <property type="term" value="F:pyridoxal phosphate binding"/>
    <property type="evidence" value="ECO:0007669"/>
    <property type="project" value="InterPro"/>
</dbReference>
<dbReference type="Gene3D" id="3.40.640.10">
    <property type="entry name" value="Type I PLP-dependent aspartate aminotransferase-like (Major domain)"/>
    <property type="match status" value="1"/>
</dbReference>
<evidence type="ECO:0000313" key="8">
    <source>
        <dbReference type="EMBL" id="RXK37726.1"/>
    </source>
</evidence>
<feature type="region of interest" description="Disordered" evidence="6">
    <location>
        <begin position="168"/>
        <end position="190"/>
    </location>
</feature>
<evidence type="ECO:0000259" key="7">
    <source>
        <dbReference type="Pfam" id="PF00155"/>
    </source>
</evidence>
<keyword evidence="4 5" id="KW-0663">Pyridoxal phosphate</keyword>
<dbReference type="InterPro" id="IPR015424">
    <property type="entry name" value="PyrdxlP-dep_Trfase"/>
</dbReference>
<evidence type="ECO:0000256" key="5">
    <source>
        <dbReference type="RuleBase" id="RU003693"/>
    </source>
</evidence>
<comment type="cofactor">
    <cofactor evidence="1 5">
        <name>pyridoxal 5'-phosphate</name>
        <dbReference type="ChEBI" id="CHEBI:597326"/>
    </cofactor>
</comment>
<organism evidence="8 9">
    <name type="scientific">Tremella mesenterica</name>
    <name type="common">Jelly fungus</name>
    <dbReference type="NCBI Taxonomy" id="5217"/>
    <lineage>
        <taxon>Eukaryota</taxon>
        <taxon>Fungi</taxon>
        <taxon>Dikarya</taxon>
        <taxon>Basidiomycota</taxon>
        <taxon>Agaricomycotina</taxon>
        <taxon>Tremellomycetes</taxon>
        <taxon>Tremellales</taxon>
        <taxon>Tremellaceae</taxon>
        <taxon>Tremella</taxon>
    </lineage>
</organism>
<dbReference type="InParanoid" id="A0A4Q1BJC4"/>
<dbReference type="STRING" id="5217.A0A4Q1BJC4"/>
<evidence type="ECO:0000313" key="9">
    <source>
        <dbReference type="Proteomes" id="UP000289152"/>
    </source>
</evidence>